<dbReference type="RefSeq" id="XP_020044629.1">
    <property type="nucleotide sequence ID" value="XM_020188571.1"/>
</dbReference>
<protein>
    <recommendedName>
        <fullName evidence="3">glucan endo-1,3-beta-D-glucosidase</fullName>
        <ecNumber evidence="3">3.2.1.39</ecNumber>
    </recommendedName>
</protein>
<dbReference type="EC" id="3.2.1.39" evidence="3"/>
<evidence type="ECO:0000256" key="5">
    <source>
        <dbReference type="ARBA" id="ARBA00022801"/>
    </source>
</evidence>
<dbReference type="Proteomes" id="UP000095038">
    <property type="component" value="Unassembled WGS sequence"/>
</dbReference>
<dbReference type="OrthoDB" id="118256at2759"/>
<comment type="catalytic activity">
    <reaction evidence="1">
        <text>Hydrolysis of (1-&gt;3)-beta-D-glucosidic linkages in (1-&gt;3)-beta-D-glucans.</text>
        <dbReference type="EC" id="3.2.1.39"/>
    </reaction>
</comment>
<dbReference type="GeneID" id="30962207"/>
<evidence type="ECO:0000256" key="1">
    <source>
        <dbReference type="ARBA" id="ARBA00000382"/>
    </source>
</evidence>
<evidence type="ECO:0000256" key="6">
    <source>
        <dbReference type="ARBA" id="ARBA00023295"/>
    </source>
</evidence>
<dbReference type="GO" id="GO:0042973">
    <property type="term" value="F:glucan endo-1,3-beta-D-glucosidase activity"/>
    <property type="evidence" value="ECO:0007669"/>
    <property type="project" value="UniProtKB-EC"/>
</dbReference>
<evidence type="ECO:0000256" key="7">
    <source>
        <dbReference type="ARBA" id="ARBA00023316"/>
    </source>
</evidence>
<comment type="similarity">
    <text evidence="2">Belongs to the PGA52 family.</text>
</comment>
<feature type="chain" id="PRO_5008910356" description="glucan endo-1,3-beta-D-glucosidase" evidence="8">
    <location>
        <begin position="21"/>
        <end position="393"/>
    </location>
</feature>
<dbReference type="Pfam" id="PF10287">
    <property type="entry name" value="YJL171C_Tos1_C"/>
    <property type="match status" value="1"/>
</dbReference>
<sequence>MSIILPLIIAFKSLMTSASSEYGVLEFSNLGYDGTYYQVSELNDPTSDSCSCAIDTDNPVSFSGSNAPLNEELSVHFRGPLILNQFAYYVSENFDFYSSSSSSNKNWSRQAYFSGSDQIAENVTFLTNAGEDSTCLGKALAYADTDGISLSSSSRILNNNTLINSDEEFAIFSNISCEDSGINNDCGVYRDNIPAFHGYYGKIKLFLFEFKMPNESSVSETNASSYNMPAIWLLNSRIPRTSQYPTNSSCSCWRSGCGEFDIFEILNTTDVEDLYTTIHNYQGTDDIESGLPIYGYIKRDTSSVMKGGVLFDANGTAITFLSENVNFSSSIDATDLISWIETEIDSDGLKTRELSSVDSTTDSDSSESSSNQIHIQKSLMILNLLLLFFLIFK</sequence>
<keyword evidence="6" id="KW-0326">Glycosidase</keyword>
<evidence type="ECO:0000256" key="2">
    <source>
        <dbReference type="ARBA" id="ARBA00006055"/>
    </source>
</evidence>
<dbReference type="STRING" id="1344418.A0A1D2V9H6"/>
<evidence type="ECO:0000259" key="9">
    <source>
        <dbReference type="Pfam" id="PF10287"/>
    </source>
</evidence>
<dbReference type="PANTHER" id="PTHR31737">
    <property type="entry name" value="PROTEIN TOS1"/>
    <property type="match status" value="1"/>
</dbReference>
<dbReference type="GO" id="GO:0071555">
    <property type="term" value="P:cell wall organization"/>
    <property type="evidence" value="ECO:0007669"/>
    <property type="project" value="UniProtKB-KW"/>
</dbReference>
<dbReference type="FunCoup" id="A0A1D2V9H6">
    <property type="interactions" value="2"/>
</dbReference>
<dbReference type="PANTHER" id="PTHR31737:SF3">
    <property type="entry name" value="CELL WALL PROTEIN YJL171C"/>
    <property type="match status" value="1"/>
</dbReference>
<accession>A0A1D2V9H6</accession>
<feature type="domain" description="Cell wall protein YJL171C/Tos1 C-terminal" evidence="9">
    <location>
        <begin position="106"/>
        <end position="339"/>
    </location>
</feature>
<organism evidence="11 12">
    <name type="scientific">Ascoidea rubescens DSM 1968</name>
    <dbReference type="NCBI Taxonomy" id="1344418"/>
    <lineage>
        <taxon>Eukaryota</taxon>
        <taxon>Fungi</taxon>
        <taxon>Dikarya</taxon>
        <taxon>Ascomycota</taxon>
        <taxon>Saccharomycotina</taxon>
        <taxon>Saccharomycetes</taxon>
        <taxon>Ascoideaceae</taxon>
        <taxon>Ascoidea</taxon>
    </lineage>
</organism>
<feature type="domain" description="Cell wall protein YJL171C/Tos1 N-terminal" evidence="10">
    <location>
        <begin position="25"/>
        <end position="90"/>
    </location>
</feature>
<dbReference type="InterPro" id="IPR018807">
    <property type="entry name" value="YJL171C/Tos1_N"/>
</dbReference>
<name>A0A1D2V9H6_9ASCO</name>
<proteinExistence type="inferred from homology"/>
<evidence type="ECO:0000256" key="3">
    <source>
        <dbReference type="ARBA" id="ARBA00012780"/>
    </source>
</evidence>
<keyword evidence="12" id="KW-1185">Reference proteome</keyword>
<evidence type="ECO:0000313" key="11">
    <source>
        <dbReference type="EMBL" id="ODV58322.1"/>
    </source>
</evidence>
<keyword evidence="7" id="KW-0961">Cell wall biogenesis/degradation</keyword>
<dbReference type="AlphaFoldDB" id="A0A1D2V9H6"/>
<feature type="signal peptide" evidence="8">
    <location>
        <begin position="1"/>
        <end position="20"/>
    </location>
</feature>
<keyword evidence="5" id="KW-0378">Hydrolase</keyword>
<evidence type="ECO:0000313" key="12">
    <source>
        <dbReference type="Proteomes" id="UP000095038"/>
    </source>
</evidence>
<keyword evidence="4 8" id="KW-0732">Signal</keyword>
<evidence type="ECO:0000256" key="8">
    <source>
        <dbReference type="SAM" id="SignalP"/>
    </source>
</evidence>
<dbReference type="InParanoid" id="A0A1D2V9H6"/>
<dbReference type="InterPro" id="IPR018805">
    <property type="entry name" value="YJL171C/Tos1_C"/>
</dbReference>
<dbReference type="EMBL" id="KV454493">
    <property type="protein sequence ID" value="ODV58322.1"/>
    <property type="molecule type" value="Genomic_DNA"/>
</dbReference>
<evidence type="ECO:0000256" key="4">
    <source>
        <dbReference type="ARBA" id="ARBA00022729"/>
    </source>
</evidence>
<evidence type="ECO:0000259" key="10">
    <source>
        <dbReference type="Pfam" id="PF10290"/>
    </source>
</evidence>
<dbReference type="GO" id="GO:0009277">
    <property type="term" value="C:fungal-type cell wall"/>
    <property type="evidence" value="ECO:0007669"/>
    <property type="project" value="EnsemblFungi"/>
</dbReference>
<dbReference type="Pfam" id="PF10290">
    <property type="entry name" value="YJL171C_Tos1_N"/>
    <property type="match status" value="1"/>
</dbReference>
<reference evidence="12" key="1">
    <citation type="submission" date="2016-05" db="EMBL/GenBank/DDBJ databases">
        <title>Comparative genomics of biotechnologically important yeasts.</title>
        <authorList>
            <consortium name="DOE Joint Genome Institute"/>
            <person name="Riley R."/>
            <person name="Haridas S."/>
            <person name="Wolfe K.H."/>
            <person name="Lopes M.R."/>
            <person name="Hittinger C.T."/>
            <person name="Goker M."/>
            <person name="Salamov A."/>
            <person name="Wisecaver J."/>
            <person name="Long T.M."/>
            <person name="Aerts A.L."/>
            <person name="Barry K."/>
            <person name="Choi C."/>
            <person name="Clum A."/>
            <person name="Coughlan A.Y."/>
            <person name="Deshpande S."/>
            <person name="Douglass A.P."/>
            <person name="Hanson S.J."/>
            <person name="Klenk H.-P."/>
            <person name="Labutti K."/>
            <person name="Lapidus A."/>
            <person name="Lindquist E."/>
            <person name="Lipzen A."/>
            <person name="Meier-Kolthoff J.P."/>
            <person name="Ohm R.A."/>
            <person name="Otillar R.P."/>
            <person name="Pangilinan J."/>
            <person name="Peng Y."/>
            <person name="Rokas A."/>
            <person name="Rosa C.A."/>
            <person name="Scheuner C."/>
            <person name="Sibirny A.A."/>
            <person name="Slot J.C."/>
            <person name="Stielow J.B."/>
            <person name="Sun H."/>
            <person name="Kurtzman C.P."/>
            <person name="Blackwell M."/>
            <person name="Grigoriev I.V."/>
            <person name="Jeffries T.W."/>
        </authorList>
    </citation>
    <scope>NUCLEOTIDE SEQUENCE [LARGE SCALE GENOMIC DNA]</scope>
    <source>
        <strain evidence="12">DSM 1968</strain>
    </source>
</reference>
<gene>
    <name evidence="11" type="ORF">ASCRUDRAFT_10359</name>
</gene>